<evidence type="ECO:0000313" key="2">
    <source>
        <dbReference type="EMBL" id="SFZ76350.1"/>
    </source>
</evidence>
<evidence type="ECO:0008006" key="4">
    <source>
        <dbReference type="Google" id="ProtNLM"/>
    </source>
</evidence>
<dbReference type="EMBL" id="FPKR01000007">
    <property type="protein sequence ID" value="SFZ76350.1"/>
    <property type="molecule type" value="Genomic_DNA"/>
</dbReference>
<evidence type="ECO:0000313" key="3">
    <source>
        <dbReference type="Proteomes" id="UP000186513"/>
    </source>
</evidence>
<dbReference type="OrthoDB" id="8759770at2"/>
<dbReference type="AlphaFoldDB" id="A0A1K2HHX9"/>
<sequence length="99" mass="10304">MSISATHPLAVLSRIAAALLGGYAFTFGFAALAIAGLSTAGVDFHEAEHGTLLLAFLVFLLAFLWSFAARSLARIWLVLAGGGATMTSAAWLLQSHLLS</sequence>
<keyword evidence="1" id="KW-1133">Transmembrane helix</keyword>
<keyword evidence="1" id="KW-0472">Membrane</keyword>
<keyword evidence="1" id="KW-0812">Transmembrane</keyword>
<protein>
    <recommendedName>
        <fullName evidence="4">Iron uptake protein</fullName>
    </recommendedName>
</protein>
<proteinExistence type="predicted"/>
<evidence type="ECO:0000256" key="1">
    <source>
        <dbReference type="SAM" id="Phobius"/>
    </source>
</evidence>
<organism evidence="2 3">
    <name type="scientific">Chitinimonas taiwanensis DSM 18899</name>
    <dbReference type="NCBI Taxonomy" id="1121279"/>
    <lineage>
        <taxon>Bacteria</taxon>
        <taxon>Pseudomonadati</taxon>
        <taxon>Pseudomonadota</taxon>
        <taxon>Betaproteobacteria</taxon>
        <taxon>Neisseriales</taxon>
        <taxon>Chitinibacteraceae</taxon>
        <taxon>Chitinimonas</taxon>
    </lineage>
</organism>
<feature type="transmembrane region" description="Helical" evidence="1">
    <location>
        <begin position="75"/>
        <end position="93"/>
    </location>
</feature>
<reference evidence="2 3" key="1">
    <citation type="submission" date="2016-11" db="EMBL/GenBank/DDBJ databases">
        <authorList>
            <person name="Jaros S."/>
            <person name="Januszkiewicz K."/>
            <person name="Wedrychowicz H."/>
        </authorList>
    </citation>
    <scope>NUCLEOTIDE SEQUENCE [LARGE SCALE GENOMIC DNA]</scope>
    <source>
        <strain evidence="2 3">DSM 18899</strain>
    </source>
</reference>
<feature type="transmembrane region" description="Helical" evidence="1">
    <location>
        <begin position="12"/>
        <end position="37"/>
    </location>
</feature>
<dbReference type="STRING" id="1121279.SAMN02745887_01921"/>
<name>A0A1K2HHX9_9NEIS</name>
<gene>
    <name evidence="2" type="ORF">SAMN02745887_01921</name>
</gene>
<feature type="transmembrane region" description="Helical" evidence="1">
    <location>
        <begin position="49"/>
        <end position="68"/>
    </location>
</feature>
<keyword evidence="3" id="KW-1185">Reference proteome</keyword>
<dbReference type="RefSeq" id="WP_072428441.1">
    <property type="nucleotide sequence ID" value="NZ_FPKR01000007.1"/>
</dbReference>
<dbReference type="Proteomes" id="UP000186513">
    <property type="component" value="Unassembled WGS sequence"/>
</dbReference>
<accession>A0A1K2HHX9</accession>